<feature type="compositionally biased region" description="Pro residues" evidence="7">
    <location>
        <begin position="227"/>
        <end position="245"/>
    </location>
</feature>
<organism evidence="9 10">
    <name type="scientific">Tulasnella calospora MUT 4182</name>
    <dbReference type="NCBI Taxonomy" id="1051891"/>
    <lineage>
        <taxon>Eukaryota</taxon>
        <taxon>Fungi</taxon>
        <taxon>Dikarya</taxon>
        <taxon>Basidiomycota</taxon>
        <taxon>Agaricomycotina</taxon>
        <taxon>Agaricomycetes</taxon>
        <taxon>Cantharellales</taxon>
        <taxon>Tulasnellaceae</taxon>
        <taxon>Tulasnella</taxon>
    </lineage>
</organism>
<dbReference type="Pfam" id="PF12765">
    <property type="entry name" value="Cohesin_HEAT"/>
    <property type="match status" value="1"/>
</dbReference>
<dbReference type="EMBL" id="KN822962">
    <property type="protein sequence ID" value="KIO31562.1"/>
    <property type="molecule type" value="Genomic_DNA"/>
</dbReference>
<feature type="compositionally biased region" description="Low complexity" evidence="7">
    <location>
        <begin position="191"/>
        <end position="204"/>
    </location>
</feature>
<dbReference type="CDD" id="cd23958">
    <property type="entry name" value="SCC2"/>
    <property type="match status" value="1"/>
</dbReference>
<keyword evidence="5 6" id="KW-0131">Cell cycle</keyword>
<dbReference type="InterPro" id="IPR024986">
    <property type="entry name" value="Nipped-B_C"/>
</dbReference>
<comment type="similarity">
    <text evidence="2 6">Belongs to the SCC2/Nipped-B family.</text>
</comment>
<feature type="compositionally biased region" description="Low complexity" evidence="7">
    <location>
        <begin position="410"/>
        <end position="428"/>
    </location>
</feature>
<gene>
    <name evidence="9" type="ORF">M407DRAFT_14092</name>
</gene>
<dbReference type="GO" id="GO:0140588">
    <property type="term" value="P:chromatin looping"/>
    <property type="evidence" value="ECO:0007669"/>
    <property type="project" value="InterPro"/>
</dbReference>
<keyword evidence="4 6" id="KW-0539">Nucleus</keyword>
<dbReference type="Gene3D" id="1.25.10.10">
    <property type="entry name" value="Leucine-rich Repeat Variant"/>
    <property type="match status" value="1"/>
</dbReference>
<evidence type="ECO:0000256" key="2">
    <source>
        <dbReference type="ARBA" id="ARBA00009252"/>
    </source>
</evidence>
<dbReference type="Proteomes" id="UP000054248">
    <property type="component" value="Unassembled WGS sequence"/>
</dbReference>
<dbReference type="HOGENOM" id="CLU_000655_0_0_1"/>
<evidence type="ECO:0000259" key="8">
    <source>
        <dbReference type="Pfam" id="PF12830"/>
    </source>
</evidence>
<feature type="compositionally biased region" description="Polar residues" evidence="7">
    <location>
        <begin position="128"/>
        <end position="142"/>
    </location>
</feature>
<name>A0A0C3MCR4_9AGAM</name>
<feature type="compositionally biased region" description="Basic residues" evidence="7">
    <location>
        <begin position="655"/>
        <end position="664"/>
    </location>
</feature>
<feature type="compositionally biased region" description="Polar residues" evidence="7">
    <location>
        <begin position="57"/>
        <end position="70"/>
    </location>
</feature>
<evidence type="ECO:0000256" key="4">
    <source>
        <dbReference type="ARBA" id="ARBA00023242"/>
    </source>
</evidence>
<dbReference type="GO" id="GO:0003682">
    <property type="term" value="F:chromatin binding"/>
    <property type="evidence" value="ECO:0007669"/>
    <property type="project" value="TreeGrafter"/>
</dbReference>
<feature type="compositionally biased region" description="Pro residues" evidence="7">
    <location>
        <begin position="79"/>
        <end position="93"/>
    </location>
</feature>
<evidence type="ECO:0000256" key="7">
    <source>
        <dbReference type="SAM" id="MobiDB-lite"/>
    </source>
</evidence>
<dbReference type="GO" id="GO:0071169">
    <property type="term" value="P:establishment of protein localization to chromatin"/>
    <property type="evidence" value="ECO:0007669"/>
    <property type="project" value="TreeGrafter"/>
</dbReference>
<dbReference type="GO" id="GO:0010468">
    <property type="term" value="P:regulation of gene expression"/>
    <property type="evidence" value="ECO:0007669"/>
    <property type="project" value="InterPro"/>
</dbReference>
<dbReference type="InterPro" id="IPR033031">
    <property type="entry name" value="Scc2/Nipped-B"/>
</dbReference>
<proteinExistence type="inferred from homology"/>
<feature type="region of interest" description="Disordered" evidence="7">
    <location>
        <begin position="274"/>
        <end position="433"/>
    </location>
</feature>
<dbReference type="GO" id="GO:1990414">
    <property type="term" value="P:replication-born double-strand break repair via sister chromatid exchange"/>
    <property type="evidence" value="ECO:0007669"/>
    <property type="project" value="TreeGrafter"/>
</dbReference>
<dbReference type="InterPro" id="IPR026003">
    <property type="entry name" value="Cohesin_HEAT"/>
</dbReference>
<dbReference type="InterPro" id="IPR016024">
    <property type="entry name" value="ARM-type_fold"/>
</dbReference>
<feature type="compositionally biased region" description="Polar residues" evidence="7">
    <location>
        <begin position="207"/>
        <end position="225"/>
    </location>
</feature>
<feature type="compositionally biased region" description="Basic and acidic residues" evidence="7">
    <location>
        <begin position="665"/>
        <end position="675"/>
    </location>
</feature>
<feature type="compositionally biased region" description="Low complexity" evidence="7">
    <location>
        <begin position="306"/>
        <end position="328"/>
    </location>
</feature>
<reference evidence="10" key="2">
    <citation type="submission" date="2015-01" db="EMBL/GenBank/DDBJ databases">
        <title>Evolutionary Origins and Diversification of the Mycorrhizal Mutualists.</title>
        <authorList>
            <consortium name="DOE Joint Genome Institute"/>
            <consortium name="Mycorrhizal Genomics Consortium"/>
            <person name="Kohler A."/>
            <person name="Kuo A."/>
            <person name="Nagy L.G."/>
            <person name="Floudas D."/>
            <person name="Copeland A."/>
            <person name="Barry K.W."/>
            <person name="Cichocki N."/>
            <person name="Veneault-Fourrey C."/>
            <person name="LaButti K."/>
            <person name="Lindquist E.A."/>
            <person name="Lipzen A."/>
            <person name="Lundell T."/>
            <person name="Morin E."/>
            <person name="Murat C."/>
            <person name="Riley R."/>
            <person name="Ohm R."/>
            <person name="Sun H."/>
            <person name="Tunlid A."/>
            <person name="Henrissat B."/>
            <person name="Grigoriev I.V."/>
            <person name="Hibbett D.S."/>
            <person name="Martin F."/>
        </authorList>
    </citation>
    <scope>NUCLEOTIDE SEQUENCE [LARGE SCALE GENOMIC DNA]</scope>
    <source>
        <strain evidence="10">MUT 4182</strain>
    </source>
</reference>
<feature type="region of interest" description="Disordered" evidence="7">
    <location>
        <begin position="645"/>
        <end position="696"/>
    </location>
</feature>
<feature type="compositionally biased region" description="Low complexity" evidence="7">
    <location>
        <begin position="143"/>
        <end position="162"/>
    </location>
</feature>
<evidence type="ECO:0000256" key="5">
    <source>
        <dbReference type="ARBA" id="ARBA00023306"/>
    </source>
</evidence>
<sequence>MPPQRPSSGGYADHLPPYTELPPITGVASLASSVLPPPQTQQRQYWDQQRDRAERLLTQQRSESPSRYNSNNYAQQQPAPTPAPYPVYNPPPQVQQNQQYAPPPPSRVYAPPQTWGQSSYQPAPFASSILNSAPYASSSTFYSSNANTSARTSSTSSLSNALGDQRPQPRYVEPPRQFQEQRSHGYPPPQVQHQQRPSQQWQEPIPRQQTGQQPSYTPNQYSQQLPPIAPPAVPRPETRPQPAPLPSYSRPQYTSDQSSEFFDNFLAQTLRTREAEQAAAVARKQEKRPAPAAPIEIQRIVQELRPSASSSPSSSLSAAPVSSPAVPVFRPESVDVRKRPRPKTPPKQPSSQSRNQRPDESPDPLALPVSHPGPAPAVTPQKRKYDEPLQSPTIKRLQSMEGIRPKKLSVKPSSSGSTSSASSMSISSTPRKLSQVYVEVPPPPKGYTPTAEVKARQKQIASANLTPINSQSSHRARMGSVLSDVTRTEAESDDELALGSVMKPPRGSAMKSGGIRTGDRDDRGPLEKLTGLLEDIFEAEDSVDPENMGADHLGHFFSRLTIDFNQPLLSTAIIAKLTKAISHVSRPTKRIRLMARDGNLGTPAAAIGLAELEANTLSRMLKLLGRSVKLGEDLDPFAGPAASISAEVSTEPAKGKKKSSSKGKTKPESGGDRARSRSKTPLDEPATNEVSEGDMQNLERTLQVAKESALAADGCLALLSADKLPKQLYAEELITSCMTAVKNQFSKIIFPFASAQSDIHGQVSVILWHLITQDDPEVRACRSLVGEIFQSLCAVLPRINSLVTRTDLAMSDSIIIQAVYISLGPFFNIDFGVDPKSSKEKTPFAVAALGGSAALRALRLSSLSLIRSIFAYYPDQRTWIIEEILASLIQIPNLKSKSGQFRLRDGHSIHTISALLLQLVQTSAHDVRVKGRSFAKARLQQISQFGQSSSNDAEIAMYSSALDSPNVAARSIIVFLTTRTGKGKTTKSTKEADYRAILDNLIQDLLTVLFWPEWPAASILLGVATKYLLSALDDVKTSTAAANDSNGAKSMALDHLGVIGARLRSTQIKFKQQTSEEIVAKTDDAQLERLIAAHEDLATHLAKRSSEDQAYDSARELTASIWGQDLSKALSRCDSILSRMVSEGTEGTEEFDQFNLLAARMKMALYDVWKETTADVFDVGTDAEISRLDTLAEELGSLQRLSGAHDAILNVTLNCLDAPVVFMRTKGLRALGQIINADPEVLRKANVKQAIENHLHDLSPAVRDAAVELVSKYIAQSSDLAQDYYPVLADRIADTSVAVRKRIIKLLKTMYETAGDDRDKQVDIGARLVSRMSDDDDGVKDLALKTLEDLWLGDLPQTAFSRPSISLSTENIPSQRWTVEEKAKATAQVIMGVAGFSADRHSPLEDLFHQVVSSKEGKETPAVLARYQEICNALIGSLVDSESLEGFDLVSCVKTVHLLVAAHPPMMSLSNAKSLLPYLKNTATKEDQAIADFILKIYCACIPHLPKTAVQFSQELQGVLASRIQKPSNPLALPECIACFCAVIKHLTHDYQRVVGLLKSCNGAFNIPLSRHTLTSLVNPQALRSLIIIAFMISLLCEHCDFDSLRSEHPDLASDIDSVSKLPIADHVYEVVLGLYEAFRNPAARAPLVRCLGYLFRAQPTLMTRPRSAAMMDAVFGGEDEDAKGRLLKIMQGFLISESEKHSALQKAVNMEELVGNTDGFAESGVSSAVVQRYLPQILEAALSSQLRIQAVAVDILGFTVKQGLAHPLQCMPVIVALETSASAQLSARAHALHSILNSKHASLVNSRYMECARMSFDYQSRLRKEAVQGYRLDPLPTALLQKWYSLVKEKRPARQDFLKAVVRAFDLDSTKLSSAQTDIDFVRYMAENLSALDYKTQEEVLTVIKHLTSVLSTAGMQVYAVWSPQVQPEAHNVRPTSSSASFTWSQSDDVPFARASVIVGMISILKAYLKVVYGISEDKCAKWVPGKKSALGDKPALRRNPELALCWERLPFATASILVADDAVKQRQHFIALWEADGVQPEPQELDMD</sequence>
<dbReference type="InterPro" id="IPR011989">
    <property type="entry name" value="ARM-like"/>
</dbReference>
<evidence type="ECO:0000313" key="10">
    <source>
        <dbReference type="Proteomes" id="UP000054248"/>
    </source>
</evidence>
<dbReference type="GO" id="GO:0090694">
    <property type="term" value="C:Scc2-Scc4 cohesin loading complex"/>
    <property type="evidence" value="ECO:0007669"/>
    <property type="project" value="TreeGrafter"/>
</dbReference>
<dbReference type="SUPFAM" id="SSF48371">
    <property type="entry name" value="ARM repeat"/>
    <property type="match status" value="1"/>
</dbReference>
<accession>A0A0C3MCR4</accession>
<feature type="compositionally biased region" description="Polar residues" evidence="7">
    <location>
        <begin position="249"/>
        <end position="262"/>
    </location>
</feature>
<feature type="region of interest" description="Disordered" evidence="7">
    <location>
        <begin position="499"/>
        <end position="525"/>
    </location>
</feature>
<dbReference type="STRING" id="1051891.A0A0C3MCR4"/>
<feature type="domain" description="Sister chromatid cohesion C-terminal" evidence="8">
    <location>
        <begin position="1727"/>
        <end position="1911"/>
    </location>
</feature>
<dbReference type="GO" id="GO:0034087">
    <property type="term" value="P:establishment of mitotic sister chromatid cohesion"/>
    <property type="evidence" value="ECO:0007669"/>
    <property type="project" value="TreeGrafter"/>
</dbReference>
<keyword evidence="10" id="KW-1185">Reference proteome</keyword>
<evidence type="ECO:0000256" key="3">
    <source>
        <dbReference type="ARBA" id="ARBA00022737"/>
    </source>
</evidence>
<dbReference type="PANTHER" id="PTHR21704:SF18">
    <property type="entry name" value="NIPPED-B-LIKE PROTEIN"/>
    <property type="match status" value="1"/>
</dbReference>
<reference evidence="9 10" key="1">
    <citation type="submission" date="2014-04" db="EMBL/GenBank/DDBJ databases">
        <authorList>
            <consortium name="DOE Joint Genome Institute"/>
            <person name="Kuo A."/>
            <person name="Girlanda M."/>
            <person name="Perotto S."/>
            <person name="Kohler A."/>
            <person name="Nagy L.G."/>
            <person name="Floudas D."/>
            <person name="Copeland A."/>
            <person name="Barry K.W."/>
            <person name="Cichocki N."/>
            <person name="Veneault-Fourrey C."/>
            <person name="LaButti K."/>
            <person name="Lindquist E.A."/>
            <person name="Lipzen A."/>
            <person name="Lundell T."/>
            <person name="Morin E."/>
            <person name="Murat C."/>
            <person name="Sun H."/>
            <person name="Tunlid A."/>
            <person name="Henrissat B."/>
            <person name="Grigoriev I.V."/>
            <person name="Hibbett D.S."/>
            <person name="Martin F."/>
            <person name="Nordberg H.P."/>
            <person name="Cantor M.N."/>
            <person name="Hua S.X."/>
        </authorList>
    </citation>
    <scope>NUCLEOTIDE SEQUENCE [LARGE SCALE GENOMIC DNA]</scope>
    <source>
        <strain evidence="9 10">MUT 4182</strain>
    </source>
</reference>
<feature type="region of interest" description="Disordered" evidence="7">
    <location>
        <begin position="1"/>
        <end position="262"/>
    </location>
</feature>
<evidence type="ECO:0000256" key="6">
    <source>
        <dbReference type="RuleBase" id="RU364107"/>
    </source>
</evidence>
<evidence type="ECO:0000313" key="9">
    <source>
        <dbReference type="EMBL" id="KIO31562.1"/>
    </source>
</evidence>
<dbReference type="OrthoDB" id="418242at2759"/>
<dbReference type="Pfam" id="PF12830">
    <property type="entry name" value="Nipped-B_C"/>
    <property type="match status" value="1"/>
</dbReference>
<dbReference type="PANTHER" id="PTHR21704">
    <property type="entry name" value="NIPPED-B-LIKE PROTEIN DELANGIN SCC2-RELATED"/>
    <property type="match status" value="1"/>
</dbReference>
<keyword evidence="3 6" id="KW-0677">Repeat</keyword>
<protein>
    <recommendedName>
        <fullName evidence="6">Sister chromatid cohesion protein</fullName>
    </recommendedName>
</protein>
<evidence type="ECO:0000256" key="1">
    <source>
        <dbReference type="ARBA" id="ARBA00004123"/>
    </source>
</evidence>
<comment type="subcellular location">
    <subcellularLocation>
        <location evidence="1 6">Nucleus</location>
    </subcellularLocation>
</comment>
<dbReference type="GO" id="GO:0061775">
    <property type="term" value="F:cohesin loader activity"/>
    <property type="evidence" value="ECO:0007669"/>
    <property type="project" value="InterPro"/>
</dbReference>